<evidence type="ECO:0000313" key="3">
    <source>
        <dbReference type="Proteomes" id="UP000092445"/>
    </source>
</evidence>
<dbReference type="AlphaFoldDB" id="A0A1B0A4G2"/>
<feature type="transmembrane region" description="Helical" evidence="1">
    <location>
        <begin position="125"/>
        <end position="146"/>
    </location>
</feature>
<protein>
    <submittedName>
        <fullName evidence="2">Uncharacterized protein</fullName>
    </submittedName>
</protein>
<keyword evidence="3" id="KW-1185">Reference proteome</keyword>
<keyword evidence="1" id="KW-0812">Transmembrane</keyword>
<dbReference type="VEuPathDB" id="VectorBase:GPAI034216"/>
<dbReference type="EnsemblMetazoa" id="GPAI034216-RA">
    <property type="protein sequence ID" value="GPAI034216-PA"/>
    <property type="gene ID" value="GPAI034216"/>
</dbReference>
<evidence type="ECO:0000313" key="2">
    <source>
        <dbReference type="EnsemblMetazoa" id="GPAI034216-PA"/>
    </source>
</evidence>
<reference evidence="3" key="1">
    <citation type="submission" date="2014-03" db="EMBL/GenBank/DDBJ databases">
        <authorList>
            <person name="Aksoy S."/>
            <person name="Warren W."/>
            <person name="Wilson R.K."/>
        </authorList>
    </citation>
    <scope>NUCLEOTIDE SEQUENCE [LARGE SCALE GENOMIC DNA]</scope>
    <source>
        <strain evidence="3">IAEA</strain>
    </source>
</reference>
<evidence type="ECO:0000256" key="1">
    <source>
        <dbReference type="SAM" id="Phobius"/>
    </source>
</evidence>
<reference evidence="2" key="2">
    <citation type="submission" date="2020-05" db="UniProtKB">
        <authorList>
            <consortium name="EnsemblMetazoa"/>
        </authorList>
    </citation>
    <scope>IDENTIFICATION</scope>
    <source>
        <strain evidence="2">IAEA</strain>
    </source>
</reference>
<dbReference type="Proteomes" id="UP000092445">
    <property type="component" value="Unassembled WGS sequence"/>
</dbReference>
<organism evidence="2 3">
    <name type="scientific">Glossina pallidipes</name>
    <name type="common">Tsetse fly</name>
    <dbReference type="NCBI Taxonomy" id="7398"/>
    <lineage>
        <taxon>Eukaryota</taxon>
        <taxon>Metazoa</taxon>
        <taxon>Ecdysozoa</taxon>
        <taxon>Arthropoda</taxon>
        <taxon>Hexapoda</taxon>
        <taxon>Insecta</taxon>
        <taxon>Pterygota</taxon>
        <taxon>Neoptera</taxon>
        <taxon>Endopterygota</taxon>
        <taxon>Diptera</taxon>
        <taxon>Brachycera</taxon>
        <taxon>Muscomorpha</taxon>
        <taxon>Hippoboscoidea</taxon>
        <taxon>Glossinidae</taxon>
        <taxon>Glossina</taxon>
    </lineage>
</organism>
<keyword evidence="1" id="KW-1133">Transmembrane helix</keyword>
<accession>A0A1B0A4G2</accession>
<keyword evidence="1" id="KW-0472">Membrane</keyword>
<name>A0A1B0A4G2_GLOPL</name>
<proteinExistence type="predicted"/>
<sequence>MSLIYVQMIVLYIAVERISRWPNCGDRVKRNNRRNYGTALLLESRPLLQRNYTLATFTKNKKGHQTLLPSSHPSQRMSLRIVQISTPSTVNVAARHLLKNLVAKPTAEFLKLDETRLMGESGHDAALFIVELLLPLLIAVVVRLLVVPVL</sequence>